<sequence length="512" mass="56779">MKEALIYAGAFVVALLLVWLLPLGFSRLGGFATVVVSMLAAWLAQISSSVVPLWQTVLLVLLLLAAISYLLDRRFGALLYRDAPHRALNLTEDGNESEEAGWLVHDAFRARPAEDRVSLRAVELDQEKPLLKNDEQHERERLAEEERSLDAMLMEAAEEAVVKWDQTGEENQAPEPLRWTSDWLDEWPVAVTLDLEAAVLRDEPKGERKAEWTEMAAFDLSSPASNDGHGEAQAVGDDEKASRNDVEGAQADAVNAWMNIEDVLLETVDMEDGNQTIGREQKQVDNAEEEHSAAPLEATTASNVGPLDAGEGNDVVVQDDEQLIWRAGSDSVAFVSNDGSAAEADEENCYAECLARPLNGWSHRVSHASAIAVPSVEERDGGATSVFEQQNRTTGSFERESLRPNIVLSVEKQANVVPSDKAQMAAAELILNRRRLTAVAYEECLQQCLQAPLSDRDYYVFARLLLEHYALERKYDQLVSWAEKLERRFSGYPAVAAELEFWREMAATLANS</sequence>
<evidence type="ECO:0000313" key="4">
    <source>
        <dbReference type="Proteomes" id="UP000032522"/>
    </source>
</evidence>
<dbReference type="PATRIC" id="fig|1462.6.peg.476"/>
<gene>
    <name evidence="3" type="ORF">LG52_359</name>
</gene>
<feature type="transmembrane region" description="Helical" evidence="2">
    <location>
        <begin position="53"/>
        <end position="71"/>
    </location>
</feature>
<feature type="transmembrane region" description="Helical" evidence="2">
    <location>
        <begin position="6"/>
        <end position="23"/>
    </location>
</feature>
<evidence type="ECO:0000256" key="1">
    <source>
        <dbReference type="SAM" id="MobiDB-lite"/>
    </source>
</evidence>
<feature type="compositionally biased region" description="Basic and acidic residues" evidence="1">
    <location>
        <begin position="281"/>
        <end position="292"/>
    </location>
</feature>
<dbReference type="RefSeq" id="WP_044730687.1">
    <property type="nucleotide sequence ID" value="NZ_JYBP01000003.1"/>
</dbReference>
<protein>
    <submittedName>
        <fullName evidence="3">Uncharacterized protein</fullName>
    </submittedName>
</protein>
<name>A0A0D8BUR7_GEOKU</name>
<evidence type="ECO:0000256" key="2">
    <source>
        <dbReference type="SAM" id="Phobius"/>
    </source>
</evidence>
<feature type="compositionally biased region" description="Basic and acidic residues" evidence="1">
    <location>
        <begin position="237"/>
        <end position="246"/>
    </location>
</feature>
<proteinExistence type="predicted"/>
<keyword evidence="2" id="KW-1133">Transmembrane helix</keyword>
<organism evidence="3 4">
    <name type="scientific">Geobacillus kaustophilus</name>
    <dbReference type="NCBI Taxonomy" id="1462"/>
    <lineage>
        <taxon>Bacteria</taxon>
        <taxon>Bacillati</taxon>
        <taxon>Bacillota</taxon>
        <taxon>Bacilli</taxon>
        <taxon>Bacillales</taxon>
        <taxon>Anoxybacillaceae</taxon>
        <taxon>Geobacillus</taxon>
        <taxon>Geobacillus thermoleovorans group</taxon>
    </lineage>
</organism>
<dbReference type="AlphaFoldDB" id="A0A0D8BUR7"/>
<keyword evidence="2" id="KW-0812">Transmembrane</keyword>
<dbReference type="EMBL" id="JYBP01000003">
    <property type="protein sequence ID" value="KJE27142.1"/>
    <property type="molecule type" value="Genomic_DNA"/>
</dbReference>
<evidence type="ECO:0000313" key="3">
    <source>
        <dbReference type="EMBL" id="KJE27142.1"/>
    </source>
</evidence>
<dbReference type="OrthoDB" id="2697527at2"/>
<dbReference type="Proteomes" id="UP000032522">
    <property type="component" value="Unassembled WGS sequence"/>
</dbReference>
<feature type="region of interest" description="Disordered" evidence="1">
    <location>
        <begin position="220"/>
        <end position="247"/>
    </location>
</feature>
<accession>A0A0D8BUR7</accession>
<reference evidence="3 4" key="1">
    <citation type="submission" date="2015-01" db="EMBL/GenBank/DDBJ databases">
        <authorList>
            <person name="Filippidou S."/>
            <person name="Jeanneret N."/>
            <person name="Russel-Delif L."/>
            <person name="Junier T."/>
            <person name="Wunderlin T."/>
            <person name="Molina V."/>
            <person name="Johnson S.L."/>
            <person name="Davenport K.W."/>
            <person name="Chain P.S."/>
            <person name="Dorador C."/>
            <person name="Junier P."/>
        </authorList>
    </citation>
    <scope>NUCLEOTIDE SEQUENCE [LARGE SCALE GENOMIC DNA]</scope>
    <source>
        <strain evidence="3 4">Et7/4</strain>
    </source>
</reference>
<comment type="caution">
    <text evidence="3">The sequence shown here is derived from an EMBL/GenBank/DDBJ whole genome shotgun (WGS) entry which is preliminary data.</text>
</comment>
<keyword evidence="2" id="KW-0472">Membrane</keyword>
<feature type="region of interest" description="Disordered" evidence="1">
    <location>
        <begin position="281"/>
        <end position="312"/>
    </location>
</feature>